<feature type="region of interest" description="Disordered" evidence="1">
    <location>
        <begin position="1"/>
        <end position="27"/>
    </location>
</feature>
<protein>
    <submittedName>
        <fullName evidence="2">Uncharacterized protein</fullName>
    </submittedName>
</protein>
<evidence type="ECO:0000313" key="3">
    <source>
        <dbReference type="Proteomes" id="UP001519064"/>
    </source>
</evidence>
<dbReference type="Proteomes" id="UP001519064">
    <property type="component" value="Unassembled WGS sequence"/>
</dbReference>
<keyword evidence="3" id="KW-1185">Reference proteome</keyword>
<name>A0ABS3XHH3_9ACTN</name>
<sequence length="56" mass="6139">MHCSATNARELRETLKSERAEGRAAEQWHQMEAPEVEAAFARLAIDCPALTVAEAA</sequence>
<proteinExistence type="predicted"/>
<evidence type="ECO:0000256" key="1">
    <source>
        <dbReference type="SAM" id="MobiDB-lite"/>
    </source>
</evidence>
<feature type="compositionally biased region" description="Basic and acidic residues" evidence="1">
    <location>
        <begin position="9"/>
        <end position="26"/>
    </location>
</feature>
<reference evidence="2 3" key="1">
    <citation type="submission" date="2020-11" db="EMBL/GenBank/DDBJ databases">
        <title>Streptomyces spirodelae sp. nov., isolated from duckweed.</title>
        <authorList>
            <person name="Saimee Y."/>
            <person name="Duangmal K."/>
        </authorList>
    </citation>
    <scope>NUCLEOTIDE SEQUENCE [LARGE SCALE GENOMIC DNA]</scope>
    <source>
        <strain evidence="2 3">S16-07</strain>
    </source>
</reference>
<dbReference type="EMBL" id="JADKMA010000132">
    <property type="protein sequence ID" value="MBO8194541.1"/>
    <property type="molecule type" value="Genomic_DNA"/>
</dbReference>
<gene>
    <name evidence="2" type="ORF">ITI46_23200</name>
</gene>
<organism evidence="2 3">
    <name type="scientific">Streptomyces oryzae</name>
    <dbReference type="NCBI Taxonomy" id="1434886"/>
    <lineage>
        <taxon>Bacteria</taxon>
        <taxon>Bacillati</taxon>
        <taxon>Actinomycetota</taxon>
        <taxon>Actinomycetes</taxon>
        <taxon>Kitasatosporales</taxon>
        <taxon>Streptomycetaceae</taxon>
        <taxon>Streptomyces</taxon>
    </lineage>
</organism>
<evidence type="ECO:0000313" key="2">
    <source>
        <dbReference type="EMBL" id="MBO8194541.1"/>
    </source>
</evidence>
<comment type="caution">
    <text evidence="2">The sequence shown here is derived from an EMBL/GenBank/DDBJ whole genome shotgun (WGS) entry which is preliminary data.</text>
</comment>
<accession>A0ABS3XHH3</accession>
<dbReference type="RefSeq" id="WP_209241641.1">
    <property type="nucleotide sequence ID" value="NZ_JADKMA010000132.1"/>
</dbReference>